<dbReference type="GO" id="GO:0005737">
    <property type="term" value="C:cytoplasm"/>
    <property type="evidence" value="ECO:0007669"/>
    <property type="project" value="UniProtKB-SubCell"/>
</dbReference>
<organism evidence="8 9">
    <name type="scientific">Cinchona calisaya</name>
    <dbReference type="NCBI Taxonomy" id="153742"/>
    <lineage>
        <taxon>Eukaryota</taxon>
        <taxon>Viridiplantae</taxon>
        <taxon>Streptophyta</taxon>
        <taxon>Embryophyta</taxon>
        <taxon>Tracheophyta</taxon>
        <taxon>Spermatophyta</taxon>
        <taxon>Magnoliopsida</taxon>
        <taxon>eudicotyledons</taxon>
        <taxon>Gunneridae</taxon>
        <taxon>Pentapetalae</taxon>
        <taxon>asterids</taxon>
        <taxon>lamiids</taxon>
        <taxon>Gentianales</taxon>
        <taxon>Rubiaceae</taxon>
        <taxon>Cinchonoideae</taxon>
        <taxon>Cinchoneae</taxon>
        <taxon>Cinchona</taxon>
    </lineage>
</organism>
<comment type="function">
    <text evidence="6">Plays a role in the recruitment of the exosome to pre-rRNA to mediate the 3'-5' end processing of the 5.8S rRNA.</text>
</comment>
<dbReference type="GO" id="GO:0005730">
    <property type="term" value="C:nucleolus"/>
    <property type="evidence" value="ECO:0007669"/>
    <property type="project" value="UniProtKB-SubCell"/>
</dbReference>
<dbReference type="Pfam" id="PF04000">
    <property type="entry name" value="Sas10_Utp3"/>
    <property type="match status" value="1"/>
</dbReference>
<dbReference type="EMBL" id="JBJUIK010000016">
    <property type="protein sequence ID" value="KAL3500301.1"/>
    <property type="molecule type" value="Genomic_DNA"/>
</dbReference>
<dbReference type="InterPro" id="IPR007146">
    <property type="entry name" value="Sas10/Utp3/C1D"/>
</dbReference>
<dbReference type="GO" id="GO:0003677">
    <property type="term" value="F:DNA binding"/>
    <property type="evidence" value="ECO:0007669"/>
    <property type="project" value="UniProtKB-KW"/>
</dbReference>
<keyword evidence="5 6" id="KW-0539">Nucleus</keyword>
<comment type="subunit">
    <text evidence="6">Monomer and homodimer.</text>
</comment>
<reference evidence="8 9" key="1">
    <citation type="submission" date="2024-11" db="EMBL/GenBank/DDBJ databases">
        <title>A near-complete genome assembly of Cinchona calisaya.</title>
        <authorList>
            <person name="Lian D.C."/>
            <person name="Zhao X.W."/>
            <person name="Wei L."/>
        </authorList>
    </citation>
    <scope>NUCLEOTIDE SEQUENCE [LARGE SCALE GENOMIC DNA]</scope>
    <source>
        <tissue evidence="8">Nenye</tissue>
    </source>
</reference>
<keyword evidence="9" id="KW-1185">Reference proteome</keyword>
<dbReference type="InterPro" id="IPR011082">
    <property type="entry name" value="Exosome-assoc_fac/DNA_repair"/>
</dbReference>
<evidence type="ECO:0000256" key="1">
    <source>
        <dbReference type="ARBA" id="ARBA00004123"/>
    </source>
</evidence>
<gene>
    <name evidence="8" type="ORF">ACH5RR_039394</name>
</gene>
<dbReference type="PANTHER" id="PTHR15341:SF3">
    <property type="entry name" value="NUCLEAR NUCLEIC ACID-BINDING PROTEIN C1D"/>
    <property type="match status" value="1"/>
</dbReference>
<evidence type="ECO:0000256" key="4">
    <source>
        <dbReference type="ARBA" id="ARBA00022884"/>
    </source>
</evidence>
<evidence type="ECO:0000256" key="7">
    <source>
        <dbReference type="SAM" id="MobiDB-lite"/>
    </source>
</evidence>
<name>A0ABD2XY38_9GENT</name>
<keyword evidence="6" id="KW-0963">Cytoplasm</keyword>
<comment type="subcellular location">
    <subcellularLocation>
        <location evidence="6">Cytoplasm</location>
    </subcellularLocation>
    <subcellularLocation>
        <location evidence="6">Nucleus</location>
        <location evidence="6">Nucleolus</location>
    </subcellularLocation>
    <subcellularLocation>
        <location evidence="1 6">Nucleus</location>
    </subcellularLocation>
</comment>
<evidence type="ECO:0000256" key="6">
    <source>
        <dbReference type="RuleBase" id="RU368003"/>
    </source>
</evidence>
<dbReference type="Proteomes" id="UP001630127">
    <property type="component" value="Unassembled WGS sequence"/>
</dbReference>
<feature type="region of interest" description="Disordered" evidence="7">
    <location>
        <begin position="1"/>
        <end position="26"/>
    </location>
</feature>
<dbReference type="AlphaFoldDB" id="A0ABD2XY38"/>
<keyword evidence="6" id="KW-0238">DNA-binding</keyword>
<evidence type="ECO:0000256" key="3">
    <source>
        <dbReference type="ARBA" id="ARBA00022552"/>
    </source>
</evidence>
<comment type="caution">
    <text evidence="8">The sequence shown here is derived from an EMBL/GenBank/DDBJ whole genome shotgun (WGS) entry which is preliminary data.</text>
</comment>
<proteinExistence type="inferred from homology"/>
<evidence type="ECO:0000256" key="2">
    <source>
        <dbReference type="ARBA" id="ARBA00009154"/>
    </source>
</evidence>
<protein>
    <recommendedName>
        <fullName evidence="6">Nuclear nucleic acid-binding protein C1D</fullName>
    </recommendedName>
</protein>
<evidence type="ECO:0000313" key="9">
    <source>
        <dbReference type="Proteomes" id="UP001630127"/>
    </source>
</evidence>
<feature type="region of interest" description="Disordered" evidence="7">
    <location>
        <begin position="226"/>
        <end position="252"/>
    </location>
</feature>
<dbReference type="GO" id="GO:0003723">
    <property type="term" value="F:RNA binding"/>
    <property type="evidence" value="ECO:0007669"/>
    <property type="project" value="UniProtKB-UniRule"/>
</dbReference>
<evidence type="ECO:0000256" key="5">
    <source>
        <dbReference type="ARBA" id="ARBA00023242"/>
    </source>
</evidence>
<sequence>MEGVGKEKNSSPTASSGNGGGGSGATIVPESVMDAVNRTSINIEEVGIFFDDFLSLCDGDILSQMDPLQRAQSLLLIAKITTTLFTLRLRCNGVNPDEHPIKSEHERLRLYQEKVQRCIELSKAPLRPSATINAQAATRFIEHSLPDLTKEQKQSMREISRREGPTIKYLERSVHKKRKYESTEKQSVQTAAKEFLEKAARELLGDNKGRFKGPLQLDDSDAEIDELFDDCNNSSKEPILVDDSDEDGQHVD</sequence>
<accession>A0ABD2XY38</accession>
<dbReference type="GO" id="GO:0006364">
    <property type="term" value="P:rRNA processing"/>
    <property type="evidence" value="ECO:0007669"/>
    <property type="project" value="UniProtKB-KW"/>
</dbReference>
<comment type="similarity">
    <text evidence="2 6">Belongs to the C1D family.</text>
</comment>
<keyword evidence="3 6" id="KW-0698">rRNA processing</keyword>
<keyword evidence="4 6" id="KW-0694">RNA-binding</keyword>
<dbReference type="PANTHER" id="PTHR15341">
    <property type="entry name" value="SUN-COR STEROID HORMONE RECEPTOR CO-REPRESSOR"/>
    <property type="match status" value="1"/>
</dbReference>
<evidence type="ECO:0000313" key="8">
    <source>
        <dbReference type="EMBL" id="KAL3500301.1"/>
    </source>
</evidence>